<feature type="region of interest" description="Disordered" evidence="1">
    <location>
        <begin position="168"/>
        <end position="191"/>
    </location>
</feature>
<dbReference type="RefSeq" id="XP_014156970.1">
    <property type="nucleotide sequence ID" value="XM_014301495.1"/>
</dbReference>
<sequence>MVQFSTDAPAAQVSRLALLAGETNSQFFDADRVMVLDDDYEKVLPSELATYPKVSHRPLVCAANMCVSSTSRTREGIISVPDNSIQNVLIEPITVHSCNCSFYELGTWLTTDYKPNPLSRTIQWWRRCKLVPQPETSPEEEKQYPMVSGPRPGVKNQHPMLSVPSFGAKNQHSILSGPSPGGKKKYAFDVV</sequence>
<accession>A0A0L0G4E2</accession>
<gene>
    <name evidence="2" type="ORF">SARC_04661</name>
</gene>
<evidence type="ECO:0000313" key="2">
    <source>
        <dbReference type="EMBL" id="KNC83068.1"/>
    </source>
</evidence>
<reference evidence="2 3" key="1">
    <citation type="submission" date="2011-02" db="EMBL/GenBank/DDBJ databases">
        <title>The Genome Sequence of Sphaeroforma arctica JP610.</title>
        <authorList>
            <consortium name="The Broad Institute Genome Sequencing Platform"/>
            <person name="Russ C."/>
            <person name="Cuomo C."/>
            <person name="Young S.K."/>
            <person name="Zeng Q."/>
            <person name="Gargeya S."/>
            <person name="Alvarado L."/>
            <person name="Berlin A."/>
            <person name="Chapman S.B."/>
            <person name="Chen Z."/>
            <person name="Freedman E."/>
            <person name="Gellesch M."/>
            <person name="Goldberg J."/>
            <person name="Griggs A."/>
            <person name="Gujja S."/>
            <person name="Heilman E."/>
            <person name="Heiman D."/>
            <person name="Howarth C."/>
            <person name="Mehta T."/>
            <person name="Neiman D."/>
            <person name="Pearson M."/>
            <person name="Roberts A."/>
            <person name="Saif S."/>
            <person name="Shea T."/>
            <person name="Shenoy N."/>
            <person name="Sisk P."/>
            <person name="Stolte C."/>
            <person name="Sykes S."/>
            <person name="White J."/>
            <person name="Yandava C."/>
            <person name="Burger G."/>
            <person name="Gray M.W."/>
            <person name="Holland P.W.H."/>
            <person name="King N."/>
            <person name="Lang F.B.F."/>
            <person name="Roger A.J."/>
            <person name="Ruiz-Trillo I."/>
            <person name="Haas B."/>
            <person name="Nusbaum C."/>
            <person name="Birren B."/>
        </authorList>
    </citation>
    <scope>NUCLEOTIDE SEQUENCE [LARGE SCALE GENOMIC DNA]</scope>
    <source>
        <strain evidence="2 3">JP610</strain>
    </source>
</reference>
<dbReference type="GeneID" id="25905165"/>
<name>A0A0L0G4E2_9EUKA</name>
<dbReference type="AlphaFoldDB" id="A0A0L0G4E2"/>
<evidence type="ECO:0000313" key="3">
    <source>
        <dbReference type="Proteomes" id="UP000054560"/>
    </source>
</evidence>
<organism evidence="2 3">
    <name type="scientific">Sphaeroforma arctica JP610</name>
    <dbReference type="NCBI Taxonomy" id="667725"/>
    <lineage>
        <taxon>Eukaryota</taxon>
        <taxon>Ichthyosporea</taxon>
        <taxon>Ichthyophonida</taxon>
        <taxon>Sphaeroforma</taxon>
    </lineage>
</organism>
<dbReference type="Proteomes" id="UP000054560">
    <property type="component" value="Unassembled WGS sequence"/>
</dbReference>
<evidence type="ECO:0000256" key="1">
    <source>
        <dbReference type="SAM" id="MobiDB-lite"/>
    </source>
</evidence>
<proteinExistence type="predicted"/>
<protein>
    <submittedName>
        <fullName evidence="2">Uncharacterized protein</fullName>
    </submittedName>
</protein>
<keyword evidence="3" id="KW-1185">Reference proteome</keyword>
<dbReference type="EMBL" id="KQ241867">
    <property type="protein sequence ID" value="KNC83068.1"/>
    <property type="molecule type" value="Genomic_DNA"/>
</dbReference>